<accession>A0A1I4QAT4</accession>
<evidence type="ECO:0000256" key="6">
    <source>
        <dbReference type="SAM" id="Phobius"/>
    </source>
</evidence>
<evidence type="ECO:0000256" key="2">
    <source>
        <dbReference type="ARBA" id="ARBA00022475"/>
    </source>
</evidence>
<keyword evidence="3 6" id="KW-0812">Transmembrane</keyword>
<evidence type="ECO:0000256" key="3">
    <source>
        <dbReference type="ARBA" id="ARBA00022692"/>
    </source>
</evidence>
<feature type="transmembrane region" description="Helical" evidence="6">
    <location>
        <begin position="38"/>
        <end position="62"/>
    </location>
</feature>
<dbReference type="PANTHER" id="PTHR40077:SF1">
    <property type="entry name" value="MEMBRANE PROTEIN"/>
    <property type="match status" value="1"/>
</dbReference>
<name>A0A1I4QAT4_9BACI</name>
<dbReference type="EMBL" id="FOTY01000039">
    <property type="protein sequence ID" value="SFM37198.1"/>
    <property type="molecule type" value="Genomic_DNA"/>
</dbReference>
<dbReference type="PANTHER" id="PTHR40077">
    <property type="entry name" value="MEMBRANE PROTEIN-RELATED"/>
    <property type="match status" value="1"/>
</dbReference>
<evidence type="ECO:0000259" key="7">
    <source>
        <dbReference type="Pfam" id="PF12823"/>
    </source>
</evidence>
<feature type="transmembrane region" description="Helical" evidence="6">
    <location>
        <begin position="12"/>
        <end position="32"/>
    </location>
</feature>
<keyword evidence="2" id="KW-1003">Cell membrane</keyword>
<keyword evidence="4 6" id="KW-1133">Transmembrane helix</keyword>
<dbReference type="GO" id="GO:0005886">
    <property type="term" value="C:plasma membrane"/>
    <property type="evidence" value="ECO:0007669"/>
    <property type="project" value="UniProtKB-SubCell"/>
</dbReference>
<evidence type="ECO:0000256" key="4">
    <source>
        <dbReference type="ARBA" id="ARBA00022989"/>
    </source>
</evidence>
<evidence type="ECO:0000313" key="9">
    <source>
        <dbReference type="Proteomes" id="UP000199668"/>
    </source>
</evidence>
<feature type="domain" description="DUF3817" evidence="7">
    <location>
        <begin position="7"/>
        <end position="94"/>
    </location>
</feature>
<comment type="subcellular location">
    <subcellularLocation>
        <location evidence="1">Cell membrane</location>
        <topology evidence="1">Multi-pass membrane protein</topology>
    </subcellularLocation>
</comment>
<dbReference type="RefSeq" id="WP_090928513.1">
    <property type="nucleotide sequence ID" value="NZ_FOTY01000039.1"/>
</dbReference>
<dbReference type="Proteomes" id="UP000199668">
    <property type="component" value="Unassembled WGS sequence"/>
</dbReference>
<dbReference type="STRING" id="266892.SAMN04488054_13918"/>
<gene>
    <name evidence="8" type="ORF">SAMN04488054_13918</name>
</gene>
<protein>
    <submittedName>
        <fullName evidence="8">Integral membrane protein</fullName>
    </submittedName>
</protein>
<keyword evidence="5 6" id="KW-0472">Membrane</keyword>
<evidence type="ECO:0000256" key="1">
    <source>
        <dbReference type="ARBA" id="ARBA00004651"/>
    </source>
</evidence>
<dbReference type="OrthoDB" id="1121311at2"/>
<evidence type="ECO:0000256" key="5">
    <source>
        <dbReference type="ARBA" id="ARBA00023136"/>
    </source>
</evidence>
<dbReference type="NCBIfam" id="TIGR03954">
    <property type="entry name" value="integ_memb_HG"/>
    <property type="match status" value="1"/>
</dbReference>
<organism evidence="8 9">
    <name type="scientific">Salibacterium qingdaonense</name>
    <dbReference type="NCBI Taxonomy" id="266892"/>
    <lineage>
        <taxon>Bacteria</taxon>
        <taxon>Bacillati</taxon>
        <taxon>Bacillota</taxon>
        <taxon>Bacilli</taxon>
        <taxon>Bacillales</taxon>
        <taxon>Bacillaceae</taxon>
    </lineage>
</organism>
<feature type="transmembrane region" description="Helical" evidence="6">
    <location>
        <begin position="69"/>
        <end position="88"/>
    </location>
</feature>
<dbReference type="Pfam" id="PF12823">
    <property type="entry name" value="DUF3817"/>
    <property type="match status" value="1"/>
</dbReference>
<dbReference type="InterPro" id="IPR023845">
    <property type="entry name" value="DUF3817_TM"/>
</dbReference>
<evidence type="ECO:0000313" key="8">
    <source>
        <dbReference type="EMBL" id="SFM37198.1"/>
    </source>
</evidence>
<keyword evidence="9" id="KW-1185">Reference proteome</keyword>
<dbReference type="AlphaFoldDB" id="A0A1I4QAT4"/>
<reference evidence="8 9" key="1">
    <citation type="submission" date="2016-10" db="EMBL/GenBank/DDBJ databases">
        <authorList>
            <person name="de Groot N.N."/>
        </authorList>
    </citation>
    <scope>NUCLEOTIDE SEQUENCE [LARGE SCALE GENOMIC DNA]</scope>
    <source>
        <strain evidence="8 9">CGMCC 1.6134</strain>
    </source>
</reference>
<sequence length="108" mass="11677">MLSTGIGRLRAAGMLEGLSFIILLFVAMPLKYGLGMDMAVTIVGAAHGGLFILYMLAVLFVWIQRRWPVPRAMIAAVVSVIPFGPFVFDRSLRKEEELGTAPGNAIGL</sequence>
<proteinExistence type="predicted"/>